<dbReference type="Proteomes" id="UP000706525">
    <property type="component" value="Unassembled WGS sequence"/>
</dbReference>
<accession>A0ABN7Y8G5</accession>
<reference evidence="2 3" key="1">
    <citation type="submission" date="2021-08" db="EMBL/GenBank/DDBJ databases">
        <authorList>
            <person name="Peeters C."/>
        </authorList>
    </citation>
    <scope>NUCLEOTIDE SEQUENCE [LARGE SCALE GENOMIC DNA]</scope>
    <source>
        <strain evidence="2 3">LMG 32289</strain>
    </source>
</reference>
<dbReference type="RefSeq" id="WP_223984918.1">
    <property type="nucleotide sequence ID" value="NZ_CAJZAG010000003.1"/>
</dbReference>
<feature type="signal peptide" evidence="1">
    <location>
        <begin position="1"/>
        <end position="31"/>
    </location>
</feature>
<protein>
    <submittedName>
        <fullName evidence="2">Uncharacterized protein</fullName>
    </submittedName>
</protein>
<keyword evidence="3" id="KW-1185">Reference proteome</keyword>
<proteinExistence type="predicted"/>
<name>A0ABN7Y8G5_9BURK</name>
<dbReference type="EMBL" id="CAJZAG010000003">
    <property type="protein sequence ID" value="CAG9169553.1"/>
    <property type="molecule type" value="Genomic_DNA"/>
</dbReference>
<sequence>MNFDLVRSFGGRKWRSGLVALLSLCWGVGHAAEQTPIEYKIWTYASEIQNVCKGELWLRGVVCIFVTRERAQSILSVAGDDKEVLRQIAGGHGYFSPETSDMSLGDMLLYRRVPMYRAGVVIYPDEAPDNPPSAFLVTVRERVIEALTGWTLTDPDLPFVVSRIGKELPIAARGSEEEKTRAADFAARKAALADSAARLARLEAWHQSPEYNIITCFRQIVAARQEIEREQRVGRASGYENKRKLHQAGDTIVDCEDVIKAQWPRYRANGGTARDPAELSAQFQK</sequence>
<gene>
    <name evidence="2" type="ORF">LMG32289_01727</name>
</gene>
<evidence type="ECO:0000313" key="3">
    <source>
        <dbReference type="Proteomes" id="UP000706525"/>
    </source>
</evidence>
<comment type="caution">
    <text evidence="2">The sequence shown here is derived from an EMBL/GenBank/DDBJ whole genome shotgun (WGS) entry which is preliminary data.</text>
</comment>
<evidence type="ECO:0000313" key="2">
    <source>
        <dbReference type="EMBL" id="CAG9169553.1"/>
    </source>
</evidence>
<organism evidence="2 3">
    <name type="scientific">Cupriavidus pampae</name>
    <dbReference type="NCBI Taxonomy" id="659251"/>
    <lineage>
        <taxon>Bacteria</taxon>
        <taxon>Pseudomonadati</taxon>
        <taxon>Pseudomonadota</taxon>
        <taxon>Betaproteobacteria</taxon>
        <taxon>Burkholderiales</taxon>
        <taxon>Burkholderiaceae</taxon>
        <taxon>Cupriavidus</taxon>
    </lineage>
</organism>
<feature type="chain" id="PRO_5047515382" evidence="1">
    <location>
        <begin position="32"/>
        <end position="285"/>
    </location>
</feature>
<keyword evidence="1" id="KW-0732">Signal</keyword>
<evidence type="ECO:0000256" key="1">
    <source>
        <dbReference type="SAM" id="SignalP"/>
    </source>
</evidence>